<sequence length="238" mass="26600">MAHALDMVNNTYNVTLMSDEDYQHAKEILPGCIVTIMEIFDTGNMTTIQSSEGCDVAMTPFKDSHRNPYDIRLPCGDVADATQCYDITSVNEFLNSADVTERLNATSEKQWLECNSTTGGAFVLSGDFVENYESYVADLLNDGNIRVLSYVGDTDTVCNWYGIKAWATALDWEHKDEFNAAEEHDFLTSNGSVDAVVAKAYKNQFTFLRLYNAGHMVPRDQPAVSLEMLSKFLQGETF</sequence>
<evidence type="ECO:0008006" key="8">
    <source>
        <dbReference type="Google" id="ProtNLM"/>
    </source>
</evidence>
<keyword evidence="4" id="KW-0378">Hydrolase</keyword>
<accession>A0A8K1CBW5</accession>
<evidence type="ECO:0000313" key="7">
    <source>
        <dbReference type="Proteomes" id="UP000794436"/>
    </source>
</evidence>
<keyword evidence="5" id="KW-0325">Glycoprotein</keyword>
<dbReference type="EMBL" id="SPLM01000109">
    <property type="protein sequence ID" value="TMW59517.1"/>
    <property type="molecule type" value="Genomic_DNA"/>
</dbReference>
<evidence type="ECO:0000256" key="4">
    <source>
        <dbReference type="ARBA" id="ARBA00022801"/>
    </source>
</evidence>
<proteinExistence type="inferred from homology"/>
<dbReference type="Proteomes" id="UP000794436">
    <property type="component" value="Unassembled WGS sequence"/>
</dbReference>
<dbReference type="SUPFAM" id="SSF53474">
    <property type="entry name" value="alpha/beta-Hydrolases"/>
    <property type="match status" value="1"/>
</dbReference>
<evidence type="ECO:0000256" key="3">
    <source>
        <dbReference type="ARBA" id="ARBA00022670"/>
    </source>
</evidence>
<gene>
    <name evidence="6" type="ORF">Poli38472_004586</name>
</gene>
<dbReference type="InterPro" id="IPR029058">
    <property type="entry name" value="AB_hydrolase_fold"/>
</dbReference>
<dbReference type="InterPro" id="IPR001563">
    <property type="entry name" value="Peptidase_S10"/>
</dbReference>
<keyword evidence="3" id="KW-0645">Protease</keyword>
<dbReference type="PANTHER" id="PTHR11802">
    <property type="entry name" value="SERINE PROTEASE FAMILY S10 SERINE CARBOXYPEPTIDASE"/>
    <property type="match status" value="1"/>
</dbReference>
<dbReference type="GO" id="GO:0004185">
    <property type="term" value="F:serine-type carboxypeptidase activity"/>
    <property type="evidence" value="ECO:0007669"/>
    <property type="project" value="InterPro"/>
</dbReference>
<evidence type="ECO:0000256" key="1">
    <source>
        <dbReference type="ARBA" id="ARBA00009431"/>
    </source>
</evidence>
<evidence type="ECO:0000256" key="5">
    <source>
        <dbReference type="ARBA" id="ARBA00023180"/>
    </source>
</evidence>
<protein>
    <recommendedName>
        <fullName evidence="8">Serine carboxypeptidase</fullName>
    </recommendedName>
</protein>
<evidence type="ECO:0000313" key="6">
    <source>
        <dbReference type="EMBL" id="TMW59517.1"/>
    </source>
</evidence>
<evidence type="ECO:0000256" key="2">
    <source>
        <dbReference type="ARBA" id="ARBA00022645"/>
    </source>
</evidence>
<keyword evidence="2" id="KW-0121">Carboxypeptidase</keyword>
<dbReference type="GO" id="GO:0006508">
    <property type="term" value="P:proteolysis"/>
    <property type="evidence" value="ECO:0007669"/>
    <property type="project" value="UniProtKB-KW"/>
</dbReference>
<dbReference type="Gene3D" id="3.40.50.1820">
    <property type="entry name" value="alpha/beta hydrolase"/>
    <property type="match status" value="1"/>
</dbReference>
<comment type="similarity">
    <text evidence="1">Belongs to the peptidase S10 family.</text>
</comment>
<dbReference type="AlphaFoldDB" id="A0A8K1CBW5"/>
<dbReference type="PANTHER" id="PTHR11802:SF113">
    <property type="entry name" value="SERINE CARBOXYPEPTIDASE CTSA-4.1"/>
    <property type="match status" value="1"/>
</dbReference>
<name>A0A8K1CBW5_PYTOL</name>
<reference evidence="6" key="1">
    <citation type="submission" date="2019-03" db="EMBL/GenBank/DDBJ databases">
        <title>Long read genome sequence of the mycoparasitic Pythium oligandrum ATCC 38472 isolated from sugarbeet rhizosphere.</title>
        <authorList>
            <person name="Gaulin E."/>
        </authorList>
    </citation>
    <scope>NUCLEOTIDE SEQUENCE</scope>
    <source>
        <strain evidence="6">ATCC 38472_TT</strain>
    </source>
</reference>
<dbReference type="Pfam" id="PF00450">
    <property type="entry name" value="Peptidase_S10"/>
    <property type="match status" value="1"/>
</dbReference>
<keyword evidence="7" id="KW-1185">Reference proteome</keyword>
<dbReference type="OrthoDB" id="443318at2759"/>
<organism evidence="6 7">
    <name type="scientific">Pythium oligandrum</name>
    <name type="common">Mycoparasitic fungus</name>
    <dbReference type="NCBI Taxonomy" id="41045"/>
    <lineage>
        <taxon>Eukaryota</taxon>
        <taxon>Sar</taxon>
        <taxon>Stramenopiles</taxon>
        <taxon>Oomycota</taxon>
        <taxon>Peronosporomycetes</taxon>
        <taxon>Pythiales</taxon>
        <taxon>Pythiaceae</taxon>
        <taxon>Pythium</taxon>
    </lineage>
</organism>
<comment type="caution">
    <text evidence="6">The sequence shown here is derived from an EMBL/GenBank/DDBJ whole genome shotgun (WGS) entry which is preliminary data.</text>
</comment>